<evidence type="ECO:0000313" key="1">
    <source>
        <dbReference type="EMBL" id="QQP41160.1"/>
    </source>
</evidence>
<name>A0A7T8H178_CALRO</name>
<dbReference type="Proteomes" id="UP000595437">
    <property type="component" value="Chromosome 10"/>
</dbReference>
<evidence type="ECO:0000313" key="2">
    <source>
        <dbReference type="Proteomes" id="UP000595437"/>
    </source>
</evidence>
<organism evidence="1 2">
    <name type="scientific">Caligus rogercresseyi</name>
    <name type="common">Sea louse</name>
    <dbReference type="NCBI Taxonomy" id="217165"/>
    <lineage>
        <taxon>Eukaryota</taxon>
        <taxon>Metazoa</taxon>
        <taxon>Ecdysozoa</taxon>
        <taxon>Arthropoda</taxon>
        <taxon>Crustacea</taxon>
        <taxon>Multicrustacea</taxon>
        <taxon>Hexanauplia</taxon>
        <taxon>Copepoda</taxon>
        <taxon>Siphonostomatoida</taxon>
        <taxon>Caligidae</taxon>
        <taxon>Caligus</taxon>
    </lineage>
</organism>
<proteinExistence type="predicted"/>
<dbReference type="AlphaFoldDB" id="A0A7T8H178"/>
<sequence length="171" mass="19664">VAELIRYEFPLADELIYEIKKVFVKAPRRKKALAASGLADQVRNLARSGILLLQSFQGDWTLHRDPKLPGQQAFIKGNFTNLVRTISSKQERLPLTESIEILERVQMQLTVEPFASKLNSVLEKNLDFEKIKFYSRILKRETLELKDYPKLPFLFLCAPITSVDCERASPN</sequence>
<feature type="non-terminal residue" evidence="1">
    <location>
        <position position="1"/>
    </location>
</feature>
<keyword evidence="2" id="KW-1185">Reference proteome</keyword>
<dbReference type="EMBL" id="CP045899">
    <property type="protein sequence ID" value="QQP41160.1"/>
    <property type="molecule type" value="Genomic_DNA"/>
</dbReference>
<reference evidence="2" key="1">
    <citation type="submission" date="2021-01" db="EMBL/GenBank/DDBJ databases">
        <title>Caligus Genome Assembly.</title>
        <authorList>
            <person name="Gallardo-Escarate C."/>
        </authorList>
    </citation>
    <scope>NUCLEOTIDE SEQUENCE [LARGE SCALE GENOMIC DNA]</scope>
</reference>
<accession>A0A7T8H178</accession>
<gene>
    <name evidence="1" type="ORF">FKW44_015439</name>
</gene>
<protein>
    <submittedName>
        <fullName evidence="1">Uncharacterized protein</fullName>
    </submittedName>
</protein>